<reference evidence="2 3" key="1">
    <citation type="submission" date="2019-05" db="EMBL/GenBank/DDBJ databases">
        <title>Another draft genome of Portunus trituberculatus and its Hox gene families provides insights of decapod evolution.</title>
        <authorList>
            <person name="Jeong J.-H."/>
            <person name="Song I."/>
            <person name="Kim S."/>
            <person name="Choi T."/>
            <person name="Kim D."/>
            <person name="Ryu S."/>
            <person name="Kim W."/>
        </authorList>
    </citation>
    <scope>NUCLEOTIDE SEQUENCE [LARGE SCALE GENOMIC DNA]</scope>
    <source>
        <tissue evidence="2">Muscle</tissue>
    </source>
</reference>
<protein>
    <submittedName>
        <fullName evidence="2">Uncharacterized protein</fullName>
    </submittedName>
</protein>
<accession>A0A5B7CQX9</accession>
<sequence length="58" mass="6886">MHYILIYLVPILCINSIIIRVIMIKIITIIFSFQCLAFFRKYKNKPTTSGLHCLYLYS</sequence>
<dbReference type="AlphaFoldDB" id="A0A5B7CQX9"/>
<keyword evidence="1" id="KW-1133">Transmembrane helix</keyword>
<organism evidence="2 3">
    <name type="scientific">Portunus trituberculatus</name>
    <name type="common">Swimming crab</name>
    <name type="synonym">Neptunus trituberculatus</name>
    <dbReference type="NCBI Taxonomy" id="210409"/>
    <lineage>
        <taxon>Eukaryota</taxon>
        <taxon>Metazoa</taxon>
        <taxon>Ecdysozoa</taxon>
        <taxon>Arthropoda</taxon>
        <taxon>Crustacea</taxon>
        <taxon>Multicrustacea</taxon>
        <taxon>Malacostraca</taxon>
        <taxon>Eumalacostraca</taxon>
        <taxon>Eucarida</taxon>
        <taxon>Decapoda</taxon>
        <taxon>Pleocyemata</taxon>
        <taxon>Brachyura</taxon>
        <taxon>Eubrachyura</taxon>
        <taxon>Portunoidea</taxon>
        <taxon>Portunidae</taxon>
        <taxon>Portuninae</taxon>
        <taxon>Portunus</taxon>
    </lineage>
</organism>
<keyword evidence="3" id="KW-1185">Reference proteome</keyword>
<feature type="transmembrane region" description="Helical" evidence="1">
    <location>
        <begin position="6"/>
        <end position="39"/>
    </location>
</feature>
<comment type="caution">
    <text evidence="2">The sequence shown here is derived from an EMBL/GenBank/DDBJ whole genome shotgun (WGS) entry which is preliminary data.</text>
</comment>
<dbReference type="Proteomes" id="UP000324222">
    <property type="component" value="Unassembled WGS sequence"/>
</dbReference>
<name>A0A5B7CQX9_PORTR</name>
<evidence type="ECO:0000313" key="2">
    <source>
        <dbReference type="EMBL" id="MPC10746.1"/>
    </source>
</evidence>
<gene>
    <name evidence="2" type="ORF">E2C01_003386</name>
</gene>
<proteinExistence type="predicted"/>
<evidence type="ECO:0000313" key="3">
    <source>
        <dbReference type="Proteomes" id="UP000324222"/>
    </source>
</evidence>
<evidence type="ECO:0000256" key="1">
    <source>
        <dbReference type="SAM" id="Phobius"/>
    </source>
</evidence>
<keyword evidence="1" id="KW-0812">Transmembrane</keyword>
<dbReference type="EMBL" id="VSRR010000128">
    <property type="protein sequence ID" value="MPC10746.1"/>
    <property type="molecule type" value="Genomic_DNA"/>
</dbReference>
<keyword evidence="1" id="KW-0472">Membrane</keyword>